<proteinExistence type="predicted"/>
<keyword evidence="1" id="KW-0812">Transmembrane</keyword>
<dbReference type="EMBL" id="CP074132">
    <property type="protein sequence ID" value="QUX27536.1"/>
    <property type="molecule type" value="Genomic_DNA"/>
</dbReference>
<name>A0ABX8BZK6_9ACTN</name>
<feature type="transmembrane region" description="Helical" evidence="1">
    <location>
        <begin position="58"/>
        <end position="76"/>
    </location>
</feature>
<gene>
    <name evidence="2" type="ORF">KGD83_19770</name>
</gene>
<dbReference type="Proteomes" id="UP000678016">
    <property type="component" value="Chromosome"/>
</dbReference>
<keyword evidence="1" id="KW-0472">Membrane</keyword>
<feature type="transmembrane region" description="Helical" evidence="1">
    <location>
        <begin position="20"/>
        <end position="38"/>
    </location>
</feature>
<protein>
    <submittedName>
        <fullName evidence="2">Uncharacterized protein</fullName>
    </submittedName>
</protein>
<dbReference type="RefSeq" id="WP_212640598.1">
    <property type="nucleotide sequence ID" value="NZ_CP074132.1"/>
</dbReference>
<reference evidence="3" key="1">
    <citation type="submission" date="2021-05" db="EMBL/GenBank/DDBJ databases">
        <title>Direct Submission.</title>
        <authorList>
            <person name="Li K."/>
            <person name="Gao J."/>
        </authorList>
    </citation>
    <scope>NUCLEOTIDE SEQUENCE [LARGE SCALE GENOMIC DNA]</scope>
    <source>
        <strain evidence="3">HDS12</strain>
    </source>
</reference>
<keyword evidence="3" id="KW-1185">Reference proteome</keyword>
<feature type="transmembrane region" description="Helical" evidence="1">
    <location>
        <begin position="88"/>
        <end position="108"/>
    </location>
</feature>
<keyword evidence="1" id="KW-1133">Transmembrane helix</keyword>
<feature type="transmembrane region" description="Helical" evidence="1">
    <location>
        <begin position="114"/>
        <end position="136"/>
    </location>
</feature>
<evidence type="ECO:0000313" key="3">
    <source>
        <dbReference type="Proteomes" id="UP000678016"/>
    </source>
</evidence>
<evidence type="ECO:0000256" key="1">
    <source>
        <dbReference type="SAM" id="Phobius"/>
    </source>
</evidence>
<organism evidence="2 3">
    <name type="scientific">Nocardiopsis akebiae</name>
    <dbReference type="NCBI Taxonomy" id="2831968"/>
    <lineage>
        <taxon>Bacteria</taxon>
        <taxon>Bacillati</taxon>
        <taxon>Actinomycetota</taxon>
        <taxon>Actinomycetes</taxon>
        <taxon>Streptosporangiales</taxon>
        <taxon>Nocardiopsidaceae</taxon>
        <taxon>Nocardiopsis</taxon>
    </lineage>
</organism>
<sequence>MRDTVRVPPWLRTALWATRWLIALVVHFAVLVALLMAWGTVFPHLHYGTMVLTMASGFVYAPFHLLVLVVPLCTAGEYMADTRGGNRVGWSLLLAVVPLLLGTVALYLLVPLVWVVYIVYFASGTLFSVTAVYSALPNRSGRDAKERAEAADARPCVGTP</sequence>
<accession>A0ABX8BZK6</accession>
<evidence type="ECO:0000313" key="2">
    <source>
        <dbReference type="EMBL" id="QUX27536.1"/>
    </source>
</evidence>